<dbReference type="EMBL" id="BMHO01000003">
    <property type="protein sequence ID" value="GGD46247.1"/>
    <property type="molecule type" value="Genomic_DNA"/>
</dbReference>
<gene>
    <name evidence="2" type="ORF">GCM10010915_29380</name>
</gene>
<proteinExistence type="predicted"/>
<keyword evidence="3" id="KW-1185">Reference proteome</keyword>
<feature type="transmembrane region" description="Helical" evidence="1">
    <location>
        <begin position="25"/>
        <end position="45"/>
    </location>
</feature>
<evidence type="ECO:0000313" key="2">
    <source>
        <dbReference type="EMBL" id="GGD46247.1"/>
    </source>
</evidence>
<dbReference type="Proteomes" id="UP000633205">
    <property type="component" value="Unassembled WGS sequence"/>
</dbReference>
<keyword evidence="1" id="KW-0472">Membrane</keyword>
<evidence type="ECO:0000313" key="3">
    <source>
        <dbReference type="Proteomes" id="UP000633205"/>
    </source>
</evidence>
<evidence type="ECO:0008006" key="4">
    <source>
        <dbReference type="Google" id="ProtNLM"/>
    </source>
</evidence>
<name>A0A916YIH7_9MICO</name>
<sequence length="49" mass="5422">MWIIVIVAVVLLVLGGIVEAVRFLLWVGIALVLIAVIAWLIRSIAGRRR</sequence>
<keyword evidence="1" id="KW-0812">Transmembrane</keyword>
<reference evidence="2" key="2">
    <citation type="submission" date="2020-09" db="EMBL/GenBank/DDBJ databases">
        <authorList>
            <person name="Sun Q."/>
            <person name="Zhou Y."/>
        </authorList>
    </citation>
    <scope>NUCLEOTIDE SEQUENCE</scope>
    <source>
        <strain evidence="2">CGMCC 1.15152</strain>
    </source>
</reference>
<dbReference type="AlphaFoldDB" id="A0A916YIH7"/>
<evidence type="ECO:0000256" key="1">
    <source>
        <dbReference type="SAM" id="Phobius"/>
    </source>
</evidence>
<comment type="caution">
    <text evidence="2">The sequence shown here is derived from an EMBL/GenBank/DDBJ whole genome shotgun (WGS) entry which is preliminary data.</text>
</comment>
<reference evidence="2" key="1">
    <citation type="journal article" date="2014" name="Int. J. Syst. Evol. Microbiol.">
        <title>Complete genome sequence of Corynebacterium casei LMG S-19264T (=DSM 44701T), isolated from a smear-ripened cheese.</title>
        <authorList>
            <consortium name="US DOE Joint Genome Institute (JGI-PGF)"/>
            <person name="Walter F."/>
            <person name="Albersmeier A."/>
            <person name="Kalinowski J."/>
            <person name="Ruckert C."/>
        </authorList>
    </citation>
    <scope>NUCLEOTIDE SEQUENCE</scope>
    <source>
        <strain evidence="2">CGMCC 1.15152</strain>
    </source>
</reference>
<keyword evidence="1" id="KW-1133">Transmembrane helix</keyword>
<accession>A0A916YIH7</accession>
<protein>
    <recommendedName>
        <fullName evidence="4">DUF4175 domain-containing protein</fullName>
    </recommendedName>
</protein>
<organism evidence="2 3">
    <name type="scientific">Microbacterium faecale</name>
    <dbReference type="NCBI Taxonomy" id="1804630"/>
    <lineage>
        <taxon>Bacteria</taxon>
        <taxon>Bacillati</taxon>
        <taxon>Actinomycetota</taxon>
        <taxon>Actinomycetes</taxon>
        <taxon>Micrococcales</taxon>
        <taxon>Microbacteriaceae</taxon>
        <taxon>Microbacterium</taxon>
    </lineage>
</organism>